<name>A0A9X8JHA0_9GAMM</name>
<accession>A0A9X8JHA0</accession>
<protein>
    <submittedName>
        <fullName evidence="1">Uncharacterized protein</fullName>
    </submittedName>
</protein>
<evidence type="ECO:0000313" key="1">
    <source>
        <dbReference type="EMBL" id="RYC43703.1"/>
    </source>
</evidence>
<dbReference type="RefSeq" id="WP_129711863.1">
    <property type="nucleotide sequence ID" value="NZ_JBEHFA010000006.1"/>
</dbReference>
<proteinExistence type="predicted"/>
<dbReference type="Proteomes" id="UP001138460">
    <property type="component" value="Unassembled WGS sequence"/>
</dbReference>
<dbReference type="OrthoDB" id="6213966at2"/>
<keyword evidence="2" id="KW-1185">Reference proteome</keyword>
<dbReference type="EMBL" id="NWTM01000001">
    <property type="protein sequence ID" value="RYC43703.1"/>
    <property type="molecule type" value="Genomic_DNA"/>
</dbReference>
<gene>
    <name evidence="1" type="ORF">CLR69_01220</name>
</gene>
<comment type="caution">
    <text evidence="1">The sequence shown here is derived from an EMBL/GenBank/DDBJ whole genome shotgun (WGS) entry which is preliminary data.</text>
</comment>
<sequence length="192" mass="22735">MNLWVSPQQRHYTHELPYLGGKAIKRLVTLSDTGWRWVSSQGRSIELYPVVTEHNFRTCRARVKTGRELLITLSTTATHFNGRRWWFVCPYCEERQGKLYWSDADVACRKCFRLHYASQSQDRLGRLRLKIWRKRAAIWGDYAPAYNLFNNAAYFPKPDNMRWSTFENQLQRLLNLEASYWGPLAKKLGIDD</sequence>
<dbReference type="AlphaFoldDB" id="A0A9X8JHA0"/>
<evidence type="ECO:0000313" key="2">
    <source>
        <dbReference type="Proteomes" id="UP001138460"/>
    </source>
</evidence>
<organism evidence="1 2">
    <name type="scientific">Pectobacterium zantedeschiae</name>
    <dbReference type="NCBI Taxonomy" id="2034769"/>
    <lineage>
        <taxon>Bacteria</taxon>
        <taxon>Pseudomonadati</taxon>
        <taxon>Pseudomonadota</taxon>
        <taxon>Gammaproteobacteria</taxon>
        <taxon>Enterobacterales</taxon>
        <taxon>Pectobacteriaceae</taxon>
        <taxon>Pectobacterium</taxon>
    </lineage>
</organism>
<reference evidence="1 2" key="1">
    <citation type="journal article" date="2018" name="Syst. Appl. Microbiol.">
        <title>Pectobacterium zantedeschiae sp. nov. a new species of a soft rot pathogen isolated from Calla lily (Zantedeschia spp.).</title>
        <authorList>
            <person name="Waleron M."/>
            <person name="Misztak A."/>
            <person name="Waleron M."/>
            <person name="Franczuk M."/>
            <person name="Jonca J."/>
            <person name="Wielgomas B."/>
            <person name="Mikicinski A."/>
            <person name="Popovic T."/>
            <person name="Waleron K."/>
        </authorList>
    </citation>
    <scope>NUCLEOTIDE SEQUENCE [LARGE SCALE GENOMIC DNA]</scope>
    <source>
        <strain evidence="1 2">9M</strain>
    </source>
</reference>